<reference evidence="2 3" key="1">
    <citation type="journal article" date="2021" name="Plant Biotechnol. J.">
        <title>Multi-omics assisted identification of the key and species-specific regulatory components of drought-tolerant mechanisms in Gossypium stocksii.</title>
        <authorList>
            <person name="Yu D."/>
            <person name="Ke L."/>
            <person name="Zhang D."/>
            <person name="Wu Y."/>
            <person name="Sun Y."/>
            <person name="Mei J."/>
            <person name="Sun J."/>
            <person name="Sun Y."/>
        </authorList>
    </citation>
    <scope>NUCLEOTIDE SEQUENCE [LARGE SCALE GENOMIC DNA]</scope>
    <source>
        <strain evidence="3">cv. E1</strain>
        <tissue evidence="2">Leaf</tissue>
    </source>
</reference>
<keyword evidence="1" id="KW-0732">Signal</keyword>
<sequence length="144" mass="16412">MDSLRLMMLIAFCPFLLAMANLKGFLPCKVALNLHRVAISADCEFYGLPETLDLILVICLKAREVWQIFGISPTEPYVDFICSIFGNNSSPLVVRVLAILWSIWYALNKAVWQRISPSQDIVRMADNFLQAWRYTPNPLSRSIT</sequence>
<evidence type="ECO:0000313" key="2">
    <source>
        <dbReference type="EMBL" id="KAH1121083.1"/>
    </source>
</evidence>
<protein>
    <recommendedName>
        <fullName evidence="4">Reverse transcriptase zinc-binding domain-containing protein</fullName>
    </recommendedName>
</protein>
<dbReference type="AlphaFoldDB" id="A0A9D4AHU6"/>
<name>A0A9D4AHU6_9ROSI</name>
<organism evidence="2 3">
    <name type="scientific">Gossypium stocksii</name>
    <dbReference type="NCBI Taxonomy" id="47602"/>
    <lineage>
        <taxon>Eukaryota</taxon>
        <taxon>Viridiplantae</taxon>
        <taxon>Streptophyta</taxon>
        <taxon>Embryophyta</taxon>
        <taxon>Tracheophyta</taxon>
        <taxon>Spermatophyta</taxon>
        <taxon>Magnoliopsida</taxon>
        <taxon>eudicotyledons</taxon>
        <taxon>Gunneridae</taxon>
        <taxon>Pentapetalae</taxon>
        <taxon>rosids</taxon>
        <taxon>malvids</taxon>
        <taxon>Malvales</taxon>
        <taxon>Malvaceae</taxon>
        <taxon>Malvoideae</taxon>
        <taxon>Gossypium</taxon>
    </lineage>
</organism>
<dbReference type="EMBL" id="JAIQCV010000002">
    <property type="protein sequence ID" value="KAH1121083.1"/>
    <property type="molecule type" value="Genomic_DNA"/>
</dbReference>
<evidence type="ECO:0000313" key="3">
    <source>
        <dbReference type="Proteomes" id="UP000828251"/>
    </source>
</evidence>
<feature type="signal peptide" evidence="1">
    <location>
        <begin position="1"/>
        <end position="18"/>
    </location>
</feature>
<feature type="chain" id="PRO_5039511558" description="Reverse transcriptase zinc-binding domain-containing protein" evidence="1">
    <location>
        <begin position="19"/>
        <end position="144"/>
    </location>
</feature>
<proteinExistence type="predicted"/>
<keyword evidence="3" id="KW-1185">Reference proteome</keyword>
<evidence type="ECO:0008006" key="4">
    <source>
        <dbReference type="Google" id="ProtNLM"/>
    </source>
</evidence>
<evidence type="ECO:0000256" key="1">
    <source>
        <dbReference type="SAM" id="SignalP"/>
    </source>
</evidence>
<gene>
    <name evidence="2" type="ORF">J1N35_004243</name>
</gene>
<accession>A0A9D4AHU6</accession>
<dbReference type="Proteomes" id="UP000828251">
    <property type="component" value="Unassembled WGS sequence"/>
</dbReference>
<comment type="caution">
    <text evidence="2">The sequence shown here is derived from an EMBL/GenBank/DDBJ whole genome shotgun (WGS) entry which is preliminary data.</text>
</comment>